<proteinExistence type="predicted"/>
<feature type="domain" description="N-acetyltransferase" evidence="3">
    <location>
        <begin position="4"/>
        <end position="137"/>
    </location>
</feature>
<dbReference type="InterPro" id="IPR016181">
    <property type="entry name" value="Acyl_CoA_acyltransferase"/>
</dbReference>
<evidence type="ECO:0000313" key="4">
    <source>
        <dbReference type="EMBL" id="MPM90750.1"/>
    </source>
</evidence>
<keyword evidence="2" id="KW-0012">Acyltransferase</keyword>
<dbReference type="Gene3D" id="3.40.630.30">
    <property type="match status" value="1"/>
</dbReference>
<dbReference type="InterPro" id="IPR045039">
    <property type="entry name" value="NSI-like"/>
</dbReference>
<dbReference type="CDD" id="cd04301">
    <property type="entry name" value="NAT_SF"/>
    <property type="match status" value="1"/>
</dbReference>
<dbReference type="GO" id="GO:0005737">
    <property type="term" value="C:cytoplasm"/>
    <property type="evidence" value="ECO:0007669"/>
    <property type="project" value="TreeGrafter"/>
</dbReference>
<dbReference type="Pfam" id="PF00583">
    <property type="entry name" value="Acetyltransf_1"/>
    <property type="match status" value="1"/>
</dbReference>
<evidence type="ECO:0000259" key="3">
    <source>
        <dbReference type="PROSITE" id="PS51186"/>
    </source>
</evidence>
<dbReference type="PANTHER" id="PTHR43626">
    <property type="entry name" value="ACYL-COA N-ACYLTRANSFERASE"/>
    <property type="match status" value="1"/>
</dbReference>
<name>A0A645DMS8_9ZZZZ</name>
<accession>A0A645DMS8</accession>
<sequence>MDEVKYSFQHPADFQELYNLYEELGWNKLKLSKEDLEKMCKQSWFIVYAYYEDKLIATGRIISDGVITGLICGVGVQPRYQSKGIGKSIIELLVEKCKEEGIIAQLMCNDSLEKYYEKFGFERFSIGMSKNTRAINS</sequence>
<evidence type="ECO:0000256" key="2">
    <source>
        <dbReference type="ARBA" id="ARBA00023315"/>
    </source>
</evidence>
<dbReference type="AlphaFoldDB" id="A0A645DMS8"/>
<reference evidence="4" key="1">
    <citation type="submission" date="2019-08" db="EMBL/GenBank/DDBJ databases">
        <authorList>
            <person name="Kucharzyk K."/>
            <person name="Murdoch R.W."/>
            <person name="Higgins S."/>
            <person name="Loffler F."/>
        </authorList>
    </citation>
    <scope>NUCLEOTIDE SEQUENCE</scope>
</reference>
<protein>
    <recommendedName>
        <fullName evidence="3">N-acetyltransferase domain-containing protein</fullName>
    </recommendedName>
</protein>
<gene>
    <name evidence="4" type="ORF">SDC9_137872</name>
</gene>
<keyword evidence="1" id="KW-0808">Transferase</keyword>
<organism evidence="4">
    <name type="scientific">bioreactor metagenome</name>
    <dbReference type="NCBI Taxonomy" id="1076179"/>
    <lineage>
        <taxon>unclassified sequences</taxon>
        <taxon>metagenomes</taxon>
        <taxon>ecological metagenomes</taxon>
    </lineage>
</organism>
<dbReference type="EMBL" id="VSSQ01037923">
    <property type="protein sequence ID" value="MPM90750.1"/>
    <property type="molecule type" value="Genomic_DNA"/>
</dbReference>
<dbReference type="SUPFAM" id="SSF55729">
    <property type="entry name" value="Acyl-CoA N-acyltransferases (Nat)"/>
    <property type="match status" value="1"/>
</dbReference>
<dbReference type="GO" id="GO:0008080">
    <property type="term" value="F:N-acetyltransferase activity"/>
    <property type="evidence" value="ECO:0007669"/>
    <property type="project" value="InterPro"/>
</dbReference>
<dbReference type="InterPro" id="IPR000182">
    <property type="entry name" value="GNAT_dom"/>
</dbReference>
<dbReference type="PROSITE" id="PS51186">
    <property type="entry name" value="GNAT"/>
    <property type="match status" value="1"/>
</dbReference>
<comment type="caution">
    <text evidence="4">The sequence shown here is derived from an EMBL/GenBank/DDBJ whole genome shotgun (WGS) entry which is preliminary data.</text>
</comment>
<dbReference type="PANTHER" id="PTHR43626:SF4">
    <property type="entry name" value="GCN5-RELATED N-ACETYLTRANSFERASE 2, CHLOROPLASTIC"/>
    <property type="match status" value="1"/>
</dbReference>
<evidence type="ECO:0000256" key="1">
    <source>
        <dbReference type="ARBA" id="ARBA00022679"/>
    </source>
</evidence>